<feature type="chain" id="PRO_5010350339" evidence="2">
    <location>
        <begin position="43"/>
        <end position="973"/>
    </location>
</feature>
<feature type="signal peptide" evidence="2">
    <location>
        <begin position="1"/>
        <end position="42"/>
    </location>
</feature>
<accession>A0A1G9S894</accession>
<sequence length="973" mass="107835">MNHSYKLKAFWLQQVHRARHSGALKKLTLLLSLIFSSAFLFAQDQSKNPPPPLPTREISGIVKDSTDLGVIGATVSLTSDKDTLKTSTNADGIFVFKNVKSATYTLLVQSIGYKASKPVRYKQNDAVPRIVMDPITLNEEKNQLNEVVINGTPSITYKTDTVEYKASDYIVRKNATVDELLKKMEGMEVGTDGTVTHQGQALTKAKLNGKLYLGGDLTNAIKNLPAEIVEKIQVVDDYGDQAARTGVKDGDPEKILNITTRTDKSVGNMANVNVGAGSNKRFESGLFATRVNGNQTIGVNGRFNNTVNGVAPTGDNGGNSGGGGGRGGNGGGNTNSGAAGGSGGTTQNGNGSFSYRDKVSKKVEVNLNYGFNTTDVNAINSSTAKRFAAIDPTTQTQPIDNVTNEVKRSIADNLTNGHNIRLEVEAELDSNNFLKFIPTFRYNSTRNSRIDTIFQDGFNHRDEFSNNLNKNTRPQIGATLFYQHLFKKPRRNISAQVELNSNNQDAEQIQDSRFTYYENVEETDFTKSRINRIISRKNLQDNYRGSLTYVEPLTLNTQLEFNAQVNYNGYDNTSTTRNIEANGNSGIIDSLSNIYDYSFTQGRIALNYRYGMDRMSKVRFSLGLTAVPAVLSGTKQSLGTTTNRNSFNLIPIARFEYLWSRQHKLQVNYSGNAVEPTFDQLQPVRDVSSPLNPIIGNPDLLASFTHSINANYNNYIANAKLNYSLNLNATMTDNAVIRNVVQIPDPDQPANNINETRYLNTNGIYNLNANYSVNKQLNDRKYNLALSGSVSYNHGISMTNGLKNNTNVLTMVERFGPRINPTEWFEINPNVSYTHTKSVNTLLANANRNTNTLALNLDGRVYLWETYLFGYSASKNYVRGISANVSSNPLVINMYVEKELFDRRGKITFQAFDVLNQNNFITQDYSGNAVVDTKSNALSRYFMVRLSMRLQKWTGAKGKNGRGIMRRGDGSFM</sequence>
<protein>
    <submittedName>
        <fullName evidence="4">CarboxypepD_reg-like domain-containing protein</fullName>
    </submittedName>
</protein>
<gene>
    <name evidence="4" type="ORF">SAMN05421820_103502</name>
</gene>
<evidence type="ECO:0000256" key="1">
    <source>
        <dbReference type="SAM" id="MobiDB-lite"/>
    </source>
</evidence>
<keyword evidence="5" id="KW-1185">Reference proteome</keyword>
<dbReference type="SUPFAM" id="SSF56935">
    <property type="entry name" value="Porins"/>
    <property type="match status" value="1"/>
</dbReference>
<name>A0A1G9S894_9SPHI</name>
<dbReference type="STRING" id="430522.BFS30_02620"/>
<evidence type="ECO:0000313" key="5">
    <source>
        <dbReference type="Proteomes" id="UP000183200"/>
    </source>
</evidence>
<dbReference type="SUPFAM" id="SSF49464">
    <property type="entry name" value="Carboxypeptidase regulatory domain-like"/>
    <property type="match status" value="1"/>
</dbReference>
<feature type="domain" description="Outer membrane protein beta-barrel" evidence="3">
    <location>
        <begin position="484"/>
        <end position="804"/>
    </location>
</feature>
<feature type="compositionally biased region" description="Gly residues" evidence="1">
    <location>
        <begin position="315"/>
        <end position="346"/>
    </location>
</feature>
<dbReference type="InterPro" id="IPR008969">
    <property type="entry name" value="CarboxyPept-like_regulatory"/>
</dbReference>
<evidence type="ECO:0000313" key="4">
    <source>
        <dbReference type="EMBL" id="SDM31686.1"/>
    </source>
</evidence>
<dbReference type="InterPro" id="IPR041700">
    <property type="entry name" value="OMP_b-brl_3"/>
</dbReference>
<dbReference type="Proteomes" id="UP000183200">
    <property type="component" value="Unassembled WGS sequence"/>
</dbReference>
<proteinExistence type="predicted"/>
<dbReference type="Pfam" id="PF14905">
    <property type="entry name" value="OMP_b-brl_3"/>
    <property type="match status" value="2"/>
</dbReference>
<dbReference type="RefSeq" id="WP_074606289.1">
    <property type="nucleotide sequence ID" value="NZ_FNGY01000003.1"/>
</dbReference>
<dbReference type="Gene3D" id="2.60.40.1120">
    <property type="entry name" value="Carboxypeptidase-like, regulatory domain"/>
    <property type="match status" value="1"/>
</dbReference>
<feature type="domain" description="Outer membrane protein beta-barrel" evidence="3">
    <location>
        <begin position="818"/>
        <end position="946"/>
    </location>
</feature>
<evidence type="ECO:0000259" key="3">
    <source>
        <dbReference type="Pfam" id="PF14905"/>
    </source>
</evidence>
<evidence type="ECO:0000256" key="2">
    <source>
        <dbReference type="SAM" id="SignalP"/>
    </source>
</evidence>
<dbReference type="EMBL" id="FNGY01000003">
    <property type="protein sequence ID" value="SDM31686.1"/>
    <property type="molecule type" value="Genomic_DNA"/>
</dbReference>
<dbReference type="OrthoDB" id="1086219at2"/>
<reference evidence="5" key="1">
    <citation type="submission" date="2016-10" db="EMBL/GenBank/DDBJ databases">
        <authorList>
            <person name="Varghese N."/>
            <person name="Submissions S."/>
        </authorList>
    </citation>
    <scope>NUCLEOTIDE SEQUENCE [LARGE SCALE GENOMIC DNA]</scope>
    <source>
        <strain evidence="5">DSM 19110</strain>
    </source>
</reference>
<organism evidence="4 5">
    <name type="scientific">Pedobacter steynii</name>
    <dbReference type="NCBI Taxonomy" id="430522"/>
    <lineage>
        <taxon>Bacteria</taxon>
        <taxon>Pseudomonadati</taxon>
        <taxon>Bacteroidota</taxon>
        <taxon>Sphingobacteriia</taxon>
        <taxon>Sphingobacteriales</taxon>
        <taxon>Sphingobacteriaceae</taxon>
        <taxon>Pedobacter</taxon>
    </lineage>
</organism>
<dbReference type="Pfam" id="PF13620">
    <property type="entry name" value="CarboxypepD_reg"/>
    <property type="match status" value="1"/>
</dbReference>
<keyword evidence="2" id="KW-0732">Signal</keyword>
<dbReference type="AlphaFoldDB" id="A0A1G9S894"/>
<feature type="region of interest" description="Disordered" evidence="1">
    <location>
        <begin position="308"/>
        <end position="353"/>
    </location>
</feature>